<dbReference type="PANTHER" id="PTHR43859:SF4">
    <property type="entry name" value="BUTANOATE--COA LIGASE AAE1-RELATED"/>
    <property type="match status" value="1"/>
</dbReference>
<evidence type="ECO:0000256" key="5">
    <source>
        <dbReference type="ARBA" id="ARBA00051915"/>
    </source>
</evidence>
<evidence type="ECO:0000259" key="8">
    <source>
        <dbReference type="Pfam" id="PF00501"/>
    </source>
</evidence>
<dbReference type="RefSeq" id="WP_161862120.1">
    <property type="nucleotide sequence ID" value="NZ_CP046620.1"/>
</dbReference>
<dbReference type="GO" id="GO:0006631">
    <property type="term" value="P:fatty acid metabolic process"/>
    <property type="evidence" value="ECO:0007669"/>
    <property type="project" value="UniProtKB-KW"/>
</dbReference>
<comment type="similarity">
    <text evidence="1">Belongs to the ATP-dependent AMP-binding enzyme family.</text>
</comment>
<dbReference type="NCBIfam" id="NF004837">
    <property type="entry name" value="PRK06187.1"/>
    <property type="match status" value="1"/>
</dbReference>
<keyword evidence="3" id="KW-0276">Fatty acid metabolism</keyword>
<dbReference type="PROSITE" id="PS00455">
    <property type="entry name" value="AMP_BINDING"/>
    <property type="match status" value="1"/>
</dbReference>
<dbReference type="InterPro" id="IPR025110">
    <property type="entry name" value="AMP-bd_C"/>
</dbReference>
<dbReference type="SUPFAM" id="SSF56801">
    <property type="entry name" value="Acetyl-CoA synthetase-like"/>
    <property type="match status" value="1"/>
</dbReference>
<dbReference type="Gene3D" id="3.40.50.12780">
    <property type="entry name" value="N-terminal domain of ligase-like"/>
    <property type="match status" value="1"/>
</dbReference>
<proteinExistence type="inferred from homology"/>
<evidence type="ECO:0000259" key="9">
    <source>
        <dbReference type="Pfam" id="PF13193"/>
    </source>
</evidence>
<dbReference type="NCBIfam" id="NF004674">
    <property type="entry name" value="PRK06018.1"/>
    <property type="match status" value="1"/>
</dbReference>
<feature type="domain" description="AMP-binding enzyme C-terminal" evidence="9">
    <location>
        <begin position="448"/>
        <end position="523"/>
    </location>
</feature>
<dbReference type="InterPro" id="IPR045851">
    <property type="entry name" value="AMP-bd_C_sf"/>
</dbReference>
<dbReference type="EC" id="6.2.1.44" evidence="6"/>
<dbReference type="Gene3D" id="3.30.300.30">
    <property type="match status" value="1"/>
</dbReference>
<evidence type="ECO:0000256" key="2">
    <source>
        <dbReference type="ARBA" id="ARBA00022598"/>
    </source>
</evidence>
<dbReference type="Pfam" id="PF00501">
    <property type="entry name" value="AMP-binding"/>
    <property type="match status" value="1"/>
</dbReference>
<accession>A0A6P1T167</accession>
<keyword evidence="4" id="KW-0443">Lipid metabolism</keyword>
<evidence type="ECO:0000256" key="6">
    <source>
        <dbReference type="ARBA" id="ARBA00066616"/>
    </source>
</evidence>
<evidence type="ECO:0000313" key="10">
    <source>
        <dbReference type="EMBL" id="QHQ35560.1"/>
    </source>
</evidence>
<sequence length="544" mass="60006">MHNLMQNWPLRVSRIIDHAARYHGNRRITTRTTEGPISHSNYTEIRANALRVAEGLNRLGMGRGDVVGVMAWNTARHMEVWYGTPGCGAALHTLNPRLFPDQLVYIINHAEDRILFVDHDLIKVIEGIWPRLEKVQHVIVMTDAAHMPETTIPDVICYEDWINSQSGDFAWVDGDETDACGICYTSGTTGNPKGVVYTHRSNTLHAMCAQSPDMLGLSSRETIMPVVPMFHANSWSIAYTAPLAGAQMVMPGRDMSPAALYEMLGFGVKVTAAVPTIWLMLLQYLEANQQLELPDLDRVIIGGSSCPRYVIETFQNRYGVQVLHAWGMTEMSPLGTVCSFKPEIMELPEEDRVDIQETTGHPPFTVDLKITDDAGQSLPWDSRTQGSLWARGDAVVGEYLKANQPAVDAEGWFDTGDVATMTSLGYMAITDRSKDVIKSGGEWISSIELENAALGHPGVAEAAAIGVPHPKWDERPILVVVRKSGAQPDPGDILATIAKRCAKWQVPDDVVFLDEIPHTATGKISKLQLRGILKEMNYTLSANA</sequence>
<feature type="domain" description="AMP-dependent synthetase/ligase" evidence="8">
    <location>
        <begin position="18"/>
        <end position="400"/>
    </location>
</feature>
<evidence type="ECO:0000256" key="4">
    <source>
        <dbReference type="ARBA" id="ARBA00023098"/>
    </source>
</evidence>
<comment type="catalytic activity">
    <reaction evidence="5">
        <text>3-(methylsulfanyl)propanoate + ATP + CoA = 3-(methylsulfanyl)propanoyl-CoA + AMP + diphosphate</text>
        <dbReference type="Rhea" id="RHEA:43052"/>
        <dbReference type="ChEBI" id="CHEBI:30616"/>
        <dbReference type="ChEBI" id="CHEBI:33019"/>
        <dbReference type="ChEBI" id="CHEBI:49016"/>
        <dbReference type="ChEBI" id="CHEBI:57287"/>
        <dbReference type="ChEBI" id="CHEBI:82815"/>
        <dbReference type="ChEBI" id="CHEBI:456215"/>
        <dbReference type="EC" id="6.2.1.44"/>
    </reaction>
    <physiologicalReaction direction="left-to-right" evidence="5">
        <dbReference type="Rhea" id="RHEA:43053"/>
    </physiologicalReaction>
</comment>
<protein>
    <recommendedName>
        <fullName evidence="7">3-methylmercaptopropionyl-CoA ligase</fullName>
        <ecNumber evidence="6">6.2.1.44</ecNumber>
    </recommendedName>
</protein>
<dbReference type="Proteomes" id="UP000464495">
    <property type="component" value="Chromosome"/>
</dbReference>
<gene>
    <name evidence="10" type="ORF">GO499_10390</name>
</gene>
<dbReference type="GO" id="GO:0016874">
    <property type="term" value="F:ligase activity"/>
    <property type="evidence" value="ECO:0007669"/>
    <property type="project" value="UniProtKB-KW"/>
</dbReference>
<evidence type="ECO:0000256" key="7">
    <source>
        <dbReference type="ARBA" id="ARBA00067668"/>
    </source>
</evidence>
<dbReference type="PANTHER" id="PTHR43859">
    <property type="entry name" value="ACYL-ACTIVATING ENZYME"/>
    <property type="match status" value="1"/>
</dbReference>
<evidence type="ECO:0000256" key="1">
    <source>
        <dbReference type="ARBA" id="ARBA00006432"/>
    </source>
</evidence>
<reference evidence="10 11" key="1">
    <citation type="submission" date="2019-12" db="EMBL/GenBank/DDBJ databases">
        <title>Complete genome sequence of Algicella marina strain 9Alg 56(T) isolated from the red alga Tichocarpus crinitus.</title>
        <authorList>
            <person name="Kim S.-G."/>
            <person name="Nedashkovskaya O.I."/>
        </authorList>
    </citation>
    <scope>NUCLEOTIDE SEQUENCE [LARGE SCALE GENOMIC DNA]</scope>
    <source>
        <strain evidence="10 11">9Alg 56</strain>
    </source>
</reference>
<dbReference type="EMBL" id="CP046620">
    <property type="protein sequence ID" value="QHQ35560.1"/>
    <property type="molecule type" value="Genomic_DNA"/>
</dbReference>
<evidence type="ECO:0000313" key="11">
    <source>
        <dbReference type="Proteomes" id="UP000464495"/>
    </source>
</evidence>
<organism evidence="10 11">
    <name type="scientific">Algicella marina</name>
    <dbReference type="NCBI Taxonomy" id="2683284"/>
    <lineage>
        <taxon>Bacteria</taxon>
        <taxon>Pseudomonadati</taxon>
        <taxon>Pseudomonadota</taxon>
        <taxon>Alphaproteobacteria</taxon>
        <taxon>Rhodobacterales</taxon>
        <taxon>Paracoccaceae</taxon>
        <taxon>Algicella</taxon>
    </lineage>
</organism>
<dbReference type="CDD" id="cd12119">
    <property type="entry name" value="ttLC_FACS_AlkK_like"/>
    <property type="match status" value="1"/>
</dbReference>
<dbReference type="AlphaFoldDB" id="A0A6P1T167"/>
<dbReference type="InterPro" id="IPR000873">
    <property type="entry name" value="AMP-dep_synth/lig_dom"/>
</dbReference>
<keyword evidence="11" id="KW-1185">Reference proteome</keyword>
<dbReference type="Pfam" id="PF13193">
    <property type="entry name" value="AMP-binding_C"/>
    <property type="match status" value="1"/>
</dbReference>
<name>A0A6P1T167_9RHOB</name>
<evidence type="ECO:0000256" key="3">
    <source>
        <dbReference type="ARBA" id="ARBA00022832"/>
    </source>
</evidence>
<keyword evidence="2 10" id="KW-0436">Ligase</keyword>
<dbReference type="InterPro" id="IPR042099">
    <property type="entry name" value="ANL_N_sf"/>
</dbReference>
<dbReference type="FunFam" id="3.30.300.30:FF:000008">
    <property type="entry name" value="2,3-dihydroxybenzoate-AMP ligase"/>
    <property type="match status" value="1"/>
</dbReference>
<dbReference type="KEGG" id="amaq:GO499_10390"/>
<dbReference type="InterPro" id="IPR020845">
    <property type="entry name" value="AMP-binding_CS"/>
</dbReference>